<reference evidence="1 2" key="1">
    <citation type="submission" date="2011-07" db="EMBL/GenBank/DDBJ databases">
        <title>The complete genome of chromosome of Emticicia oligotrophica DSM 17448.</title>
        <authorList>
            <consortium name="US DOE Joint Genome Institute (JGI-PGF)"/>
            <person name="Lucas S."/>
            <person name="Han J."/>
            <person name="Lapidus A."/>
            <person name="Bruce D."/>
            <person name="Goodwin L."/>
            <person name="Pitluck S."/>
            <person name="Peters L."/>
            <person name="Kyrpides N."/>
            <person name="Mavromatis K."/>
            <person name="Ivanova N."/>
            <person name="Ovchinnikova G."/>
            <person name="Teshima H."/>
            <person name="Detter J.C."/>
            <person name="Tapia R."/>
            <person name="Han C."/>
            <person name="Land M."/>
            <person name="Hauser L."/>
            <person name="Markowitz V."/>
            <person name="Cheng J.-F."/>
            <person name="Hugenholtz P."/>
            <person name="Woyke T."/>
            <person name="Wu D."/>
            <person name="Tindall B."/>
            <person name="Pomrenke H."/>
            <person name="Brambilla E."/>
            <person name="Klenk H.-P."/>
            <person name="Eisen J.A."/>
        </authorList>
    </citation>
    <scope>NUCLEOTIDE SEQUENCE [LARGE SCALE GENOMIC DNA]</scope>
    <source>
        <strain evidence="1 2">DSM 17448</strain>
    </source>
</reference>
<organism evidence="1 2">
    <name type="scientific">Emticicia oligotrophica (strain DSM 17448 / CIP 109782 / MTCC 6937 / GPTSA100-15)</name>
    <dbReference type="NCBI Taxonomy" id="929562"/>
    <lineage>
        <taxon>Bacteria</taxon>
        <taxon>Pseudomonadati</taxon>
        <taxon>Bacteroidota</taxon>
        <taxon>Cytophagia</taxon>
        <taxon>Cytophagales</taxon>
        <taxon>Leadbetterellaceae</taxon>
        <taxon>Emticicia</taxon>
    </lineage>
</organism>
<proteinExistence type="predicted"/>
<name>A0ABN4AKG4_EMTOG</name>
<protein>
    <submittedName>
        <fullName evidence="1">Uncharacterized protein</fullName>
    </submittedName>
</protein>
<evidence type="ECO:0000313" key="2">
    <source>
        <dbReference type="Proteomes" id="UP000002875"/>
    </source>
</evidence>
<evidence type="ECO:0000313" key="1">
    <source>
        <dbReference type="EMBL" id="AFK02310.1"/>
    </source>
</evidence>
<sequence>MFGKDNSEFVIFSTNLFKYNIIKNPRCKVGVFALSSLMKKQHIFERKIFSLFCENNHDSKKLVRLLYERFEVESHDYEDDEIWTLVEKYFINTVIPHKIEVRKAGMEFLKESWFIKLLSLADNNTKDPIEQFKYNLWVHDLSKFSLQEAYGYAIHDFKNPKTTYSLFQKAWHHHKLYNPHHPEYWLSVERSGATTPIPMPSIYVAEMIADWIGASKSYGMNFQEWLPKNLPQFTWHPYTANLAAEYLSMMGFRVRKEEQKLYLE</sequence>
<dbReference type="Proteomes" id="UP000002875">
    <property type="component" value="Chromosome"/>
</dbReference>
<dbReference type="Pfam" id="PF18907">
    <property type="entry name" value="DUF5662"/>
    <property type="match status" value="1"/>
</dbReference>
<keyword evidence="2" id="KW-1185">Reference proteome</keyword>
<gene>
    <name evidence="1" type="ordered locus">Emtol_1161</name>
</gene>
<dbReference type="EMBL" id="CP002961">
    <property type="protein sequence ID" value="AFK02310.1"/>
    <property type="molecule type" value="Genomic_DNA"/>
</dbReference>
<accession>A0ABN4AKG4</accession>
<dbReference type="InterPro" id="IPR043721">
    <property type="entry name" value="DUF5662"/>
</dbReference>